<dbReference type="Proteomes" id="UP000323632">
    <property type="component" value="Unassembled WGS sequence"/>
</dbReference>
<dbReference type="Pfam" id="PF22725">
    <property type="entry name" value="GFO_IDH_MocA_C3"/>
    <property type="match status" value="1"/>
</dbReference>
<dbReference type="PANTHER" id="PTHR43377">
    <property type="entry name" value="BILIVERDIN REDUCTASE A"/>
    <property type="match status" value="1"/>
</dbReference>
<sequence>MLKVGVFGAGHLGKIHIQQWLQIPGIILVGFFDPNDDNAATTITEYQIKRYTNAEDLISAADALDIVTNTTSHFDIAKACLLQSRHLFIEKPMTHTMEEARELVKLVAEANVKCQIGHVERYNPAMLALRNKKLEPMFIETHRLAQFNPRGTDVAVILDLMIHDIDIILHLVKSPVRRISASGVAVISDTFDIANARIEFDNGCVANLTASRISLKKMRKMRLFQRDAYIGIDFLDKKTEIIRLKGDNEEKGFFDFPIEIGAGQQKMISVEMPNINEVNAIREELADFALAILQDKPVSVSVYDGLHAMDVAHQILHKMMMQVNNDNAEKVFQ</sequence>
<evidence type="ECO:0000313" key="3">
    <source>
        <dbReference type="EMBL" id="KAA5536378.1"/>
    </source>
</evidence>
<organism evidence="3 4">
    <name type="scientific">Taibaiella lutea</name>
    <dbReference type="NCBI Taxonomy" id="2608001"/>
    <lineage>
        <taxon>Bacteria</taxon>
        <taxon>Pseudomonadati</taxon>
        <taxon>Bacteroidota</taxon>
        <taxon>Chitinophagia</taxon>
        <taxon>Chitinophagales</taxon>
        <taxon>Chitinophagaceae</taxon>
        <taxon>Taibaiella</taxon>
    </lineage>
</organism>
<keyword evidence="4" id="KW-1185">Reference proteome</keyword>
<dbReference type="Pfam" id="PF01408">
    <property type="entry name" value="GFO_IDH_MocA"/>
    <property type="match status" value="1"/>
</dbReference>
<dbReference type="Gene3D" id="3.30.360.10">
    <property type="entry name" value="Dihydrodipicolinate Reductase, domain 2"/>
    <property type="match status" value="1"/>
</dbReference>
<dbReference type="AlphaFoldDB" id="A0A5M6CMD9"/>
<dbReference type="InterPro" id="IPR051450">
    <property type="entry name" value="Gfo/Idh/MocA_Oxidoreductases"/>
</dbReference>
<gene>
    <name evidence="3" type="ORF">F0919_01540</name>
</gene>
<dbReference type="InterPro" id="IPR036291">
    <property type="entry name" value="NAD(P)-bd_dom_sf"/>
</dbReference>
<evidence type="ECO:0000313" key="4">
    <source>
        <dbReference type="Proteomes" id="UP000323632"/>
    </source>
</evidence>
<dbReference type="InterPro" id="IPR055170">
    <property type="entry name" value="GFO_IDH_MocA-like_dom"/>
</dbReference>
<dbReference type="PANTHER" id="PTHR43377:SF1">
    <property type="entry name" value="BILIVERDIN REDUCTASE A"/>
    <property type="match status" value="1"/>
</dbReference>
<feature type="domain" description="Gfo/Idh/MocA-like oxidoreductase N-terminal" evidence="1">
    <location>
        <begin position="2"/>
        <end position="118"/>
    </location>
</feature>
<feature type="domain" description="GFO/IDH/MocA-like oxidoreductase" evidence="2">
    <location>
        <begin position="154"/>
        <end position="217"/>
    </location>
</feature>
<proteinExistence type="predicted"/>
<dbReference type="InterPro" id="IPR000683">
    <property type="entry name" value="Gfo/Idh/MocA-like_OxRdtase_N"/>
</dbReference>
<dbReference type="RefSeq" id="WP_150030949.1">
    <property type="nucleotide sequence ID" value="NZ_VWSH01000001.1"/>
</dbReference>
<protein>
    <submittedName>
        <fullName evidence="3">Gfo/Idh/MocA family oxidoreductase</fullName>
    </submittedName>
</protein>
<reference evidence="3 4" key="1">
    <citation type="submission" date="2019-09" db="EMBL/GenBank/DDBJ databases">
        <title>Genome sequence and assembly of Taibaiella sp.</title>
        <authorList>
            <person name="Chhetri G."/>
        </authorList>
    </citation>
    <scope>NUCLEOTIDE SEQUENCE [LARGE SCALE GENOMIC DNA]</scope>
    <source>
        <strain evidence="3 4">KVB11</strain>
    </source>
</reference>
<dbReference type="SUPFAM" id="SSF51735">
    <property type="entry name" value="NAD(P)-binding Rossmann-fold domains"/>
    <property type="match status" value="1"/>
</dbReference>
<name>A0A5M6CMD9_9BACT</name>
<dbReference type="SUPFAM" id="SSF55347">
    <property type="entry name" value="Glyceraldehyde-3-phosphate dehydrogenase-like, C-terminal domain"/>
    <property type="match status" value="1"/>
</dbReference>
<dbReference type="Gene3D" id="3.40.50.720">
    <property type="entry name" value="NAD(P)-binding Rossmann-like Domain"/>
    <property type="match status" value="1"/>
</dbReference>
<evidence type="ECO:0000259" key="1">
    <source>
        <dbReference type="Pfam" id="PF01408"/>
    </source>
</evidence>
<dbReference type="GO" id="GO:0000166">
    <property type="term" value="F:nucleotide binding"/>
    <property type="evidence" value="ECO:0007669"/>
    <property type="project" value="InterPro"/>
</dbReference>
<dbReference type="EMBL" id="VWSH01000001">
    <property type="protein sequence ID" value="KAA5536378.1"/>
    <property type="molecule type" value="Genomic_DNA"/>
</dbReference>
<evidence type="ECO:0000259" key="2">
    <source>
        <dbReference type="Pfam" id="PF22725"/>
    </source>
</evidence>
<accession>A0A5M6CMD9</accession>
<comment type="caution">
    <text evidence="3">The sequence shown here is derived from an EMBL/GenBank/DDBJ whole genome shotgun (WGS) entry which is preliminary data.</text>
</comment>